<comment type="caution">
    <text evidence="3">The sequence shown here is derived from an EMBL/GenBank/DDBJ whole genome shotgun (WGS) entry which is preliminary data.</text>
</comment>
<reference evidence="3 4" key="1">
    <citation type="submission" date="2024-08" db="EMBL/GenBank/DDBJ databases">
        <authorList>
            <person name="Cucini C."/>
            <person name="Frati F."/>
        </authorList>
    </citation>
    <scope>NUCLEOTIDE SEQUENCE [LARGE SCALE GENOMIC DNA]</scope>
</reference>
<organism evidence="3 4">
    <name type="scientific">Orchesella dallaii</name>
    <dbReference type="NCBI Taxonomy" id="48710"/>
    <lineage>
        <taxon>Eukaryota</taxon>
        <taxon>Metazoa</taxon>
        <taxon>Ecdysozoa</taxon>
        <taxon>Arthropoda</taxon>
        <taxon>Hexapoda</taxon>
        <taxon>Collembola</taxon>
        <taxon>Entomobryomorpha</taxon>
        <taxon>Entomobryoidea</taxon>
        <taxon>Orchesellidae</taxon>
        <taxon>Orchesellinae</taxon>
        <taxon>Orchesella</taxon>
    </lineage>
</organism>
<dbReference type="PANTHER" id="PTHR31516">
    <property type="entry name" value="STABILIZER OF AXONEMAL MICROTUBULES 2"/>
    <property type="match status" value="1"/>
</dbReference>
<evidence type="ECO:0000313" key="4">
    <source>
        <dbReference type="Proteomes" id="UP001642540"/>
    </source>
</evidence>
<feature type="region of interest" description="Disordered" evidence="2">
    <location>
        <begin position="18"/>
        <end position="66"/>
    </location>
</feature>
<keyword evidence="4" id="KW-1185">Reference proteome</keyword>
<evidence type="ECO:0000313" key="3">
    <source>
        <dbReference type="EMBL" id="CAL8111357.1"/>
    </source>
</evidence>
<gene>
    <name evidence="3" type="ORF">ODALV1_LOCUS14963</name>
</gene>
<comment type="similarity">
    <text evidence="1">Belongs to the FAM154 family.</text>
</comment>
<dbReference type="EMBL" id="CAXLJM020000046">
    <property type="protein sequence ID" value="CAL8111357.1"/>
    <property type="molecule type" value="Genomic_DNA"/>
</dbReference>
<feature type="compositionally biased region" description="Low complexity" evidence="2">
    <location>
        <begin position="46"/>
        <end position="58"/>
    </location>
</feature>
<dbReference type="InterPro" id="IPR033336">
    <property type="entry name" value="SAXO1/2"/>
</dbReference>
<name>A0ABP1QXQ6_9HEXA</name>
<accession>A0ABP1QXQ6</accession>
<evidence type="ECO:0008006" key="5">
    <source>
        <dbReference type="Google" id="ProtNLM"/>
    </source>
</evidence>
<proteinExistence type="inferred from homology"/>
<evidence type="ECO:0000256" key="2">
    <source>
        <dbReference type="SAM" id="MobiDB-lite"/>
    </source>
</evidence>
<protein>
    <recommendedName>
        <fullName evidence="5">Stabilizer of axonemal microtubules 2</fullName>
    </recommendedName>
</protein>
<sequence>MAACAPCPAPINISVQMASSSPAQKRCSRKPSRASCGGGGDQACNGSRQASASGSRQSIPNYMKPLSRTPSYSARINIGGGNTCCPGHPRPDCCRVPCCEPPLPRCPVGIYAERTKSVKPNRTYEAPETKFHDLSTYREHYFLKCGERTKSFKPAKTFVPSEAPLDGLSTYREAYHCKPLVPKVIPPWSKKATFDPSGAKMEGVSQYRFDYKGCMAPRQPSFKPNKTFVPSDGKMEGLSTYRTNYIPYCPREYDYARPKVSAKPVGAPSCAPMEGLSTYRGDYYPKCMVRTNSMKPNIKPRFSDARMDGVTTYKNDYIPFHFEKCPGPCIPAQIYDECYPNPCLFGCSGDGDKAEQDEECPDPCPPNPMCCGQPKPCGISEPCGGFPYTIGNSGEQIQACCDCLNDPPPEKNDDEC</sequence>
<evidence type="ECO:0000256" key="1">
    <source>
        <dbReference type="ARBA" id="ARBA00008738"/>
    </source>
</evidence>
<dbReference type="PANTHER" id="PTHR31516:SF17">
    <property type="entry name" value="STABILIZER OF AXONEMAL MICROTUBULES 2"/>
    <property type="match status" value="1"/>
</dbReference>
<dbReference type="Pfam" id="PF05217">
    <property type="entry name" value="SAXO1-2"/>
    <property type="match status" value="1"/>
</dbReference>
<dbReference type="Proteomes" id="UP001642540">
    <property type="component" value="Unassembled WGS sequence"/>
</dbReference>